<dbReference type="GO" id="GO:0016740">
    <property type="term" value="F:transferase activity"/>
    <property type="evidence" value="ECO:0007669"/>
    <property type="project" value="UniProtKB-KW"/>
</dbReference>
<proteinExistence type="inferred from homology"/>
<feature type="domain" description="GST N-terminal" evidence="2">
    <location>
        <begin position="2"/>
        <end position="83"/>
    </location>
</feature>
<organism evidence="3 4">
    <name type="scientific">Ramularia collo-cygni</name>
    <dbReference type="NCBI Taxonomy" id="112498"/>
    <lineage>
        <taxon>Eukaryota</taxon>
        <taxon>Fungi</taxon>
        <taxon>Dikarya</taxon>
        <taxon>Ascomycota</taxon>
        <taxon>Pezizomycotina</taxon>
        <taxon>Dothideomycetes</taxon>
        <taxon>Dothideomycetidae</taxon>
        <taxon>Mycosphaerellales</taxon>
        <taxon>Mycosphaerellaceae</taxon>
        <taxon>Ramularia</taxon>
    </lineage>
</organism>
<evidence type="ECO:0000259" key="2">
    <source>
        <dbReference type="PROSITE" id="PS50404"/>
    </source>
</evidence>
<dbReference type="AlphaFoldDB" id="A0A2D3VAU5"/>
<gene>
    <name evidence="3" type="ORF">RCC_06654</name>
</gene>
<protein>
    <submittedName>
        <fullName evidence="3">Related to theta class glutathione S-transferase</fullName>
    </submittedName>
</protein>
<dbReference type="EMBL" id="FJUY01000010">
    <property type="protein sequence ID" value="CZT20796.1"/>
    <property type="molecule type" value="Genomic_DNA"/>
</dbReference>
<dbReference type="InterPro" id="IPR036249">
    <property type="entry name" value="Thioredoxin-like_sf"/>
</dbReference>
<dbReference type="Pfam" id="PF13410">
    <property type="entry name" value="GST_C_2"/>
    <property type="match status" value="1"/>
</dbReference>
<sequence>MKPLKIYGDILGPQLCKVVLIVKELGLPYVLKVFDHSTVDKDPYAPTALSRAVPALDDPNNELVLWESGAIVEYIIETYDKDNKLHYTTFPQVWHQKQWAWHQFGGHEAILGKKAFISIRDYYDALIRGNLATIESHLGSTGNLYLIGDRVSYADLMFIAAKEASKITLTESFNQEFEFEWRSRWPRSYDWHQRLLQRYTVRQLFKERAKIIRERGWLQE</sequence>
<dbReference type="Pfam" id="PF13409">
    <property type="entry name" value="GST_N_2"/>
    <property type="match status" value="1"/>
</dbReference>
<dbReference type="PANTHER" id="PTHR44051">
    <property type="entry name" value="GLUTATHIONE S-TRANSFERASE-RELATED"/>
    <property type="match status" value="1"/>
</dbReference>
<keyword evidence="4" id="KW-1185">Reference proteome</keyword>
<dbReference type="GeneID" id="35601787"/>
<dbReference type="Gene3D" id="1.20.1050.130">
    <property type="match status" value="1"/>
</dbReference>
<name>A0A2D3VAU5_9PEZI</name>
<evidence type="ECO:0000313" key="3">
    <source>
        <dbReference type="EMBL" id="CZT20796.1"/>
    </source>
</evidence>
<dbReference type="InterPro" id="IPR004045">
    <property type="entry name" value="Glutathione_S-Trfase_N"/>
</dbReference>
<dbReference type="PROSITE" id="PS50404">
    <property type="entry name" value="GST_NTER"/>
    <property type="match status" value="1"/>
</dbReference>
<dbReference type="SFLD" id="SFLDS00019">
    <property type="entry name" value="Glutathione_Transferase_(cytos"/>
    <property type="match status" value="1"/>
</dbReference>
<accession>A0A2D3VAU5</accession>
<evidence type="ECO:0000313" key="4">
    <source>
        <dbReference type="Proteomes" id="UP000225277"/>
    </source>
</evidence>
<reference evidence="3 4" key="1">
    <citation type="submission" date="2016-03" db="EMBL/GenBank/DDBJ databases">
        <authorList>
            <person name="Ploux O."/>
        </authorList>
    </citation>
    <scope>NUCLEOTIDE SEQUENCE [LARGE SCALE GENOMIC DNA]</scope>
    <source>
        <strain evidence="3 4">URUG2</strain>
    </source>
</reference>
<dbReference type="STRING" id="112498.A0A2D3VAU5"/>
<evidence type="ECO:0000256" key="1">
    <source>
        <dbReference type="ARBA" id="ARBA00007409"/>
    </source>
</evidence>
<dbReference type="Proteomes" id="UP000225277">
    <property type="component" value="Unassembled WGS sequence"/>
</dbReference>
<dbReference type="SUPFAM" id="SSF47616">
    <property type="entry name" value="GST C-terminal domain-like"/>
    <property type="match status" value="1"/>
</dbReference>
<dbReference type="InterPro" id="IPR036282">
    <property type="entry name" value="Glutathione-S-Trfase_C_sf"/>
</dbReference>
<dbReference type="InterPro" id="IPR040079">
    <property type="entry name" value="Glutathione_S-Trfase"/>
</dbReference>
<dbReference type="PANTHER" id="PTHR44051:SF3">
    <property type="entry name" value="TRANSCRIPTIONAL REGULATOR URE2"/>
    <property type="match status" value="1"/>
</dbReference>
<keyword evidence="3" id="KW-0808">Transferase</keyword>
<dbReference type="SUPFAM" id="SSF52833">
    <property type="entry name" value="Thioredoxin-like"/>
    <property type="match status" value="1"/>
</dbReference>
<dbReference type="OrthoDB" id="422574at2759"/>
<comment type="similarity">
    <text evidence="1">Belongs to the GST superfamily.</text>
</comment>
<dbReference type="RefSeq" id="XP_023627685.1">
    <property type="nucleotide sequence ID" value="XM_023771917.1"/>
</dbReference>